<dbReference type="EMBL" id="LR786940">
    <property type="protein sequence ID" value="CAB3262802.1"/>
    <property type="molecule type" value="mRNA"/>
</dbReference>
<feature type="compositionally biased region" description="Basic and acidic residues" evidence="1">
    <location>
        <begin position="1055"/>
        <end position="1065"/>
    </location>
</feature>
<dbReference type="CDD" id="cd00159">
    <property type="entry name" value="RhoGAP"/>
    <property type="match status" value="1"/>
</dbReference>
<accession>A0A6F9DHA9</accession>
<gene>
    <name evidence="3" type="primary">LOC100183481</name>
</gene>
<sequence length="1135" mass="127487">MKSLTCNEKCLHHMACIKLEETAGIKLQEEHVYQLDNAKSGKDRKFSLFGSTLNSVPKCEHHNLHPPLIVHQICSYLRNHLTVVGLFRISGSHKRIIALKEKLENRSELTDENPHDVANTLTMFLRELSVCVFPKSFSKVTTQILNLKDTDIQLEATQLVCLMLPRAHLHCLLYICHFLWNVAENSSQNKMTSECLATVFAPNLLKFEQPKANTMKENLDCVLQHAQFVKMLINKHDRLGEFPAVLLHQSVCSGPECVHEIVVDDSKHKRRRSFADRMMNTVCGKLMKSHVNSSNNHQDASVYKEVRIKRTAEIDEEIRPAKRRSLQGSALSSTEVSTLPPNSKSVPKVPKILITPFQFQENIKSPNMNFADENTKCDSATQESFKKQQRHDSGSTSCFNATKLPVKPKNRRSLRNLMKHKHTEGLVVSYPVNDESSCLTGRKLANHSCESLSDLETQKKKNKKFLNKLKSPFVSPAVIRRSRKAKRAHNQKVNRSAVSLQPMKDHDGASKDLLKINRTDPKYISIETLESTISDTTTEDRTFDSEDGVLQSTQQSDASIFDGLDRSSEEVINNSVSIFDLSLGSLIAMNKPDKDVKHDDLSCTNSADLSSIIGDPAPHEEIHGSLATSIHDVAVQDNSSDSLNKITVDNSPSTESISCEPAATWEALPCNDLANKENEIHPLSYGDESPSTSKESYISIQGCMSPKSDSKISLHRESMQTDFTSALEELDKKQEITSSIMDDNSPKSPPGLVAAIMETQSELHHHDENMEVSGATEPSPNTCDTGAISHVCQEHSEPKSPLQVMHDCQFVLDSIINQITTNEHKPTERMRRRNVDSPLKRSRVISRRSGIFFLEESGIVRGKSPLRRSAKSPAKKNLRLVKRVNSPARPSRRPVMSSATKNKLLHSMRATESVLPNKLKLQPRSFEKIVGTGTSYDVFEELFNPVQLKDETKHDPKGRSSHQRIPRLDETYALRVRKFETKQEATTSTQHQAKVFNNRSIKPGWVSEKVEQFNTLISSKSVSPIKLAPLPYRVAEPQTPVSPYTLSKSLDHDKLSQVEDSRENVKSVTTTVPHIKSNNLDSTQRRGKTPVRTPPRPQRAPLVIMNVHAGDELDFSPIRKATPKHPRSRDPIQPF</sequence>
<proteinExistence type="evidence at transcript level"/>
<organism evidence="3">
    <name type="scientific">Phallusia mammillata</name>
    <dbReference type="NCBI Taxonomy" id="59560"/>
    <lineage>
        <taxon>Eukaryota</taxon>
        <taxon>Metazoa</taxon>
        <taxon>Chordata</taxon>
        <taxon>Tunicata</taxon>
        <taxon>Ascidiacea</taxon>
        <taxon>Phlebobranchia</taxon>
        <taxon>Ascidiidae</taxon>
        <taxon>Phallusia</taxon>
    </lineage>
</organism>
<reference evidence="3" key="1">
    <citation type="submission" date="2020-04" db="EMBL/GenBank/DDBJ databases">
        <authorList>
            <person name="Neveu A P."/>
        </authorList>
    </citation>
    <scope>NUCLEOTIDE SEQUENCE</scope>
    <source>
        <tissue evidence="3">Whole embryo</tissue>
    </source>
</reference>
<feature type="region of interest" description="Disordered" evidence="1">
    <location>
        <begin position="322"/>
        <end position="347"/>
    </location>
</feature>
<feature type="domain" description="Rho-GAP" evidence="2">
    <location>
        <begin position="51"/>
        <end position="240"/>
    </location>
</feature>
<name>A0A6F9DHA9_9ASCI</name>
<dbReference type="SUPFAM" id="SSF48350">
    <property type="entry name" value="GTPase activation domain, GAP"/>
    <property type="match status" value="1"/>
</dbReference>
<dbReference type="Pfam" id="PF00620">
    <property type="entry name" value="RhoGAP"/>
    <property type="match status" value="1"/>
</dbReference>
<dbReference type="InterPro" id="IPR008936">
    <property type="entry name" value="Rho_GTPase_activation_prot"/>
</dbReference>
<dbReference type="GO" id="GO:0007165">
    <property type="term" value="P:signal transduction"/>
    <property type="evidence" value="ECO:0007669"/>
    <property type="project" value="InterPro"/>
</dbReference>
<dbReference type="GO" id="GO:0005096">
    <property type="term" value="F:GTPase activator activity"/>
    <property type="evidence" value="ECO:0007669"/>
    <property type="project" value="TreeGrafter"/>
</dbReference>
<evidence type="ECO:0000256" key="1">
    <source>
        <dbReference type="SAM" id="MobiDB-lite"/>
    </source>
</evidence>
<dbReference type="PROSITE" id="PS50238">
    <property type="entry name" value="RHOGAP"/>
    <property type="match status" value="1"/>
</dbReference>
<evidence type="ECO:0000313" key="3">
    <source>
        <dbReference type="EMBL" id="CAB3262802.1"/>
    </source>
</evidence>
<feature type="compositionally biased region" description="Polar residues" evidence="1">
    <location>
        <begin position="326"/>
        <end position="339"/>
    </location>
</feature>
<dbReference type="Gene3D" id="1.10.555.10">
    <property type="entry name" value="Rho GTPase activation protein"/>
    <property type="match status" value="1"/>
</dbReference>
<protein>
    <submittedName>
        <fullName evidence="3">Uncharacterized protein LOC100183481</fullName>
    </submittedName>
</protein>
<dbReference type="PANTHER" id="PTHR15670">
    <property type="entry name" value="RHO GTPASE ACTIVATING PROTEIN 11A"/>
    <property type="match status" value="1"/>
</dbReference>
<feature type="region of interest" description="Disordered" evidence="1">
    <location>
        <begin position="1113"/>
        <end position="1135"/>
    </location>
</feature>
<evidence type="ECO:0000259" key="2">
    <source>
        <dbReference type="PROSITE" id="PS50238"/>
    </source>
</evidence>
<dbReference type="InterPro" id="IPR042869">
    <property type="entry name" value="ARHGAP11A/B"/>
</dbReference>
<feature type="compositionally biased region" description="Polar residues" evidence="1">
    <location>
        <begin position="1066"/>
        <end position="1082"/>
    </location>
</feature>
<feature type="region of interest" description="Disordered" evidence="1">
    <location>
        <begin position="1055"/>
        <end position="1099"/>
    </location>
</feature>
<dbReference type="SMART" id="SM00324">
    <property type="entry name" value="RhoGAP"/>
    <property type="match status" value="1"/>
</dbReference>
<dbReference type="AlphaFoldDB" id="A0A6F9DHA9"/>
<dbReference type="PANTHER" id="PTHR15670:SF4">
    <property type="entry name" value="RHO GTPASE-ACTIVATING PROTEIN 11A"/>
    <property type="match status" value="1"/>
</dbReference>
<dbReference type="InterPro" id="IPR000198">
    <property type="entry name" value="RhoGAP_dom"/>
</dbReference>